<dbReference type="PANTHER" id="PTHR39328:SF1">
    <property type="entry name" value="BLL2871 PROTEIN"/>
    <property type="match status" value="1"/>
</dbReference>
<dbReference type="PANTHER" id="PTHR39328">
    <property type="entry name" value="BLL2871 PROTEIN"/>
    <property type="match status" value="1"/>
</dbReference>
<keyword evidence="3" id="KW-1185">Reference proteome</keyword>
<protein>
    <submittedName>
        <fullName evidence="2">DUF1028 domain-containing protein</fullName>
    </submittedName>
</protein>
<dbReference type="InterPro" id="IPR010430">
    <property type="entry name" value="DUF1028"/>
</dbReference>
<dbReference type="EMBL" id="JAMQKB010000002">
    <property type="protein sequence ID" value="MDC3423800.1"/>
    <property type="molecule type" value="Genomic_DNA"/>
</dbReference>
<name>A0A9X3WQ79_9BACI</name>
<dbReference type="Proteomes" id="UP001145050">
    <property type="component" value="Unassembled WGS sequence"/>
</dbReference>
<organism evidence="2 3">
    <name type="scientific">Terrihalobacillus insolitus</name>
    <dbReference type="NCBI Taxonomy" id="2950438"/>
    <lineage>
        <taxon>Bacteria</taxon>
        <taxon>Bacillati</taxon>
        <taxon>Bacillota</taxon>
        <taxon>Bacilli</taxon>
        <taxon>Bacillales</taxon>
        <taxon>Bacillaceae</taxon>
        <taxon>Terrihalobacillus</taxon>
    </lineage>
</organism>
<dbReference type="InterPro" id="IPR014927">
    <property type="entry name" value="PG-bd_2"/>
</dbReference>
<dbReference type="Pfam" id="PF08823">
    <property type="entry name" value="PG_binding_2"/>
    <property type="match status" value="1"/>
</dbReference>
<dbReference type="SUPFAM" id="SSF56235">
    <property type="entry name" value="N-terminal nucleophile aminohydrolases (Ntn hydrolases)"/>
    <property type="match status" value="1"/>
</dbReference>
<evidence type="ECO:0000313" key="3">
    <source>
        <dbReference type="Proteomes" id="UP001145050"/>
    </source>
</evidence>
<evidence type="ECO:0000259" key="1">
    <source>
        <dbReference type="Pfam" id="PF08823"/>
    </source>
</evidence>
<feature type="domain" description="Putative peptidoglycan binding" evidence="1">
    <location>
        <begin position="213"/>
        <end position="284"/>
    </location>
</feature>
<comment type="caution">
    <text evidence="2">The sequence shown here is derived from an EMBL/GenBank/DDBJ whole genome shotgun (WGS) entry which is preliminary data.</text>
</comment>
<dbReference type="AlphaFoldDB" id="A0A9X3WQ79"/>
<accession>A0A9X3WQ79</accession>
<evidence type="ECO:0000313" key="2">
    <source>
        <dbReference type="EMBL" id="MDC3423800.1"/>
    </source>
</evidence>
<dbReference type="InterPro" id="IPR029055">
    <property type="entry name" value="Ntn_hydrolases_N"/>
</dbReference>
<dbReference type="RefSeq" id="WP_272435554.1">
    <property type="nucleotide sequence ID" value="NZ_JAMQKB010000002.1"/>
</dbReference>
<dbReference type="Pfam" id="PF06267">
    <property type="entry name" value="DUF1028"/>
    <property type="match status" value="1"/>
</dbReference>
<dbReference type="Gene3D" id="3.60.20.10">
    <property type="entry name" value="Glutamine Phosphoribosylpyrophosphate, subunit 1, domain 1"/>
    <property type="match status" value="1"/>
</dbReference>
<proteinExistence type="predicted"/>
<sequence>MNTTKTIATFSIVGFDPETGELGVGVQSKFIAVGSVVPWAKAGVGAVATQAFGNPSYGPDGLQLLEEGKSPEEALQALLAHDSDREERQVGIIDAKGNAATFTGENCYDWAGGVTGKNYAVQGNILVNEETVTAMGRAFEENKGSLAERLLAALDAAQTAGGDSRGKQSAALYVVKEQGGYGGFNDRYIDLRVDDHPEPIDELARLYKLQQLYFGETKKENILSIEGDTKTEVIEALNKWGYLSESNPENDAFHKALTQFLHTENFEERELEKGKIDKEVLEFMKNK</sequence>
<gene>
    <name evidence="2" type="ORF">NC797_04660</name>
</gene>
<reference evidence="2" key="1">
    <citation type="submission" date="2022-06" db="EMBL/GenBank/DDBJ databases">
        <title>Aquibacillus sp. a new bacterium isolated from soil saline samples.</title>
        <authorList>
            <person name="Galisteo C."/>
            <person name="De La Haba R."/>
            <person name="Sanchez-Porro C."/>
            <person name="Ventosa A."/>
        </authorList>
    </citation>
    <scope>NUCLEOTIDE SEQUENCE</scope>
    <source>
        <strain evidence="2">3ASR75-11</strain>
    </source>
</reference>